<name>A0A8S9SN17_BRACR</name>
<evidence type="ECO:0000313" key="2">
    <source>
        <dbReference type="Proteomes" id="UP000712600"/>
    </source>
</evidence>
<evidence type="ECO:0000313" key="1">
    <source>
        <dbReference type="EMBL" id="KAF3603452.1"/>
    </source>
</evidence>
<accession>A0A8S9SN17</accession>
<organism evidence="1 2">
    <name type="scientific">Brassica cretica</name>
    <name type="common">Mustard</name>
    <dbReference type="NCBI Taxonomy" id="69181"/>
    <lineage>
        <taxon>Eukaryota</taxon>
        <taxon>Viridiplantae</taxon>
        <taxon>Streptophyta</taxon>
        <taxon>Embryophyta</taxon>
        <taxon>Tracheophyta</taxon>
        <taxon>Spermatophyta</taxon>
        <taxon>Magnoliopsida</taxon>
        <taxon>eudicotyledons</taxon>
        <taxon>Gunneridae</taxon>
        <taxon>Pentapetalae</taxon>
        <taxon>rosids</taxon>
        <taxon>malvids</taxon>
        <taxon>Brassicales</taxon>
        <taxon>Brassicaceae</taxon>
        <taxon>Brassiceae</taxon>
        <taxon>Brassica</taxon>
    </lineage>
</organism>
<protein>
    <submittedName>
        <fullName evidence="1">Uncharacterized protein</fullName>
    </submittedName>
</protein>
<dbReference type="EMBL" id="QGKX02000004">
    <property type="protein sequence ID" value="KAF3603452.1"/>
    <property type="molecule type" value="Genomic_DNA"/>
</dbReference>
<dbReference type="Proteomes" id="UP000712600">
    <property type="component" value="Unassembled WGS sequence"/>
</dbReference>
<sequence>MLVVKRQSSDGGCLLRNRLVGRSKNSRSRGGNFAADCCEVIASLPPIDYPSDVCPFDKQIFIVRSPIPGMRRERHGVAHRHMVRLIETIRHSNESQCGDQWSDLDRVMYSHSS</sequence>
<comment type="caution">
    <text evidence="1">The sequence shown here is derived from an EMBL/GenBank/DDBJ whole genome shotgun (WGS) entry which is preliminary data.</text>
</comment>
<proteinExistence type="predicted"/>
<dbReference type="AlphaFoldDB" id="A0A8S9SN17"/>
<gene>
    <name evidence="1" type="ORF">F2Q69_00035740</name>
</gene>
<reference evidence="1" key="1">
    <citation type="submission" date="2019-12" db="EMBL/GenBank/DDBJ databases">
        <title>Genome sequencing and annotation of Brassica cretica.</title>
        <authorList>
            <person name="Studholme D.J."/>
            <person name="Sarris P."/>
        </authorList>
    </citation>
    <scope>NUCLEOTIDE SEQUENCE</scope>
    <source>
        <strain evidence="1">PFS-109/04</strain>
        <tissue evidence="1">Leaf</tissue>
    </source>
</reference>